<dbReference type="GO" id="GO:0005615">
    <property type="term" value="C:extracellular space"/>
    <property type="evidence" value="ECO:0007669"/>
    <property type="project" value="TreeGrafter"/>
</dbReference>
<organism evidence="1 2">
    <name type="scientific">Anas platyrhynchos platyrhynchos</name>
    <name type="common">Northern mallard</name>
    <dbReference type="NCBI Taxonomy" id="8840"/>
    <lineage>
        <taxon>Eukaryota</taxon>
        <taxon>Metazoa</taxon>
        <taxon>Chordata</taxon>
        <taxon>Craniata</taxon>
        <taxon>Vertebrata</taxon>
        <taxon>Euteleostomi</taxon>
        <taxon>Archelosauria</taxon>
        <taxon>Archosauria</taxon>
        <taxon>Dinosauria</taxon>
        <taxon>Saurischia</taxon>
        <taxon>Theropoda</taxon>
        <taxon>Coelurosauria</taxon>
        <taxon>Aves</taxon>
        <taxon>Neognathae</taxon>
        <taxon>Galloanserae</taxon>
        <taxon>Anseriformes</taxon>
        <taxon>Anatidae</taxon>
        <taxon>Anatinae</taxon>
        <taxon>Anas</taxon>
    </lineage>
</organism>
<dbReference type="GeneTree" id="ENSGT00390000009313"/>
<dbReference type="InterPro" id="IPR036706">
    <property type="entry name" value="VOMI_sf"/>
</dbReference>
<dbReference type="Proteomes" id="UP000016666">
    <property type="component" value="Chromosome 1"/>
</dbReference>
<dbReference type="Pfam" id="PF03762">
    <property type="entry name" value="VOMI"/>
    <property type="match status" value="1"/>
</dbReference>
<dbReference type="SUPFAM" id="SSF51092">
    <property type="entry name" value="Vitelline membrane outer protein-I (VMO-I)"/>
    <property type="match status" value="1"/>
</dbReference>
<dbReference type="Gene3D" id="2.100.10.20">
    <property type="entry name" value="Vitelline membrane outer layer protein I (VOMI)"/>
    <property type="match status" value="1"/>
</dbReference>
<proteinExistence type="predicted"/>
<evidence type="ECO:0008006" key="3">
    <source>
        <dbReference type="Google" id="ProtNLM"/>
    </source>
</evidence>
<evidence type="ECO:0000313" key="1">
    <source>
        <dbReference type="Ensembl" id="ENSAPLP00000019093.1"/>
    </source>
</evidence>
<reference evidence="1" key="2">
    <citation type="submission" date="2025-08" db="UniProtKB">
        <authorList>
            <consortium name="Ensembl"/>
        </authorList>
    </citation>
    <scope>IDENTIFICATION</scope>
</reference>
<name>A0A493T035_ANAPP</name>
<keyword evidence="2" id="KW-1185">Reference proteome</keyword>
<dbReference type="PANTHER" id="PTHR18841:SF2">
    <property type="entry name" value="VITELLINE MEMBRANE OUTER LAYER PROTEIN 1 HOMOLOG"/>
    <property type="match status" value="1"/>
</dbReference>
<dbReference type="PANTHER" id="PTHR18841">
    <property type="entry name" value="VITELLINE MEMBRANE OUTER LAYER PROTEIN I-RELATED"/>
    <property type="match status" value="1"/>
</dbReference>
<dbReference type="Ensembl" id="ENSAPLT00000036887.1">
    <property type="protein sequence ID" value="ENSAPLP00000019093.1"/>
    <property type="gene ID" value="ENSAPLG00000019183.1"/>
</dbReference>
<accession>A0A493T035</accession>
<reference evidence="1 2" key="1">
    <citation type="submission" date="2017-10" db="EMBL/GenBank/DDBJ databases">
        <title>A new Pekin duck reference genome.</title>
        <authorList>
            <person name="Hou Z.-C."/>
            <person name="Zhou Z.-K."/>
            <person name="Zhu F."/>
            <person name="Hou S.-S."/>
        </authorList>
    </citation>
    <scope>NUCLEOTIDE SEQUENCE [LARGE SCALE GENOMIC DNA]</scope>
</reference>
<dbReference type="STRING" id="8840.ENSAPLP00000019093"/>
<dbReference type="InterPro" id="IPR005515">
    <property type="entry name" value="VOMI"/>
</dbReference>
<sequence length="281" mass="31031">MMKQVYFTPKQRRIIAAAAAAVAPCTPCLGAGQEAEVQPSLFPRHYLGCTQAAQGQKFPNQTQQNQKPDRRKKKKICRNVVALEAADEPSFNRCGVEEMKLLMPATLILIFSFCTLGTVAREHTSVITVPNGGHWGNWGSWQFCRYGYAKGFALKVEPSQFGNDDTALNGIRLRCQDDSVIESLVGKWGTWTKFQVCPRGYLVSFSLRTEMSQGGGDDTAANNIRFRCSDAAVLLGDGLSWGRFGPWSKSCKICGLQTKVEPPQGLQDDTALNNVKFFCCK</sequence>
<evidence type="ECO:0000313" key="2">
    <source>
        <dbReference type="Proteomes" id="UP000016666"/>
    </source>
</evidence>
<dbReference type="AlphaFoldDB" id="A0A493T035"/>
<dbReference type="CDD" id="cd00220">
    <property type="entry name" value="VMO-I"/>
    <property type="match status" value="1"/>
</dbReference>
<reference evidence="1" key="3">
    <citation type="submission" date="2025-09" db="UniProtKB">
        <authorList>
            <consortium name="Ensembl"/>
        </authorList>
    </citation>
    <scope>IDENTIFICATION</scope>
</reference>
<protein>
    <recommendedName>
        <fullName evidence="3">Vitelline membrane outer layer 1 homolog</fullName>
    </recommendedName>
</protein>